<dbReference type="InterPro" id="IPR029045">
    <property type="entry name" value="ClpP/crotonase-like_dom_sf"/>
</dbReference>
<sequence>METLLIDRREGVALITIERPEALNALNDRVFRDLDQCLDELADDAEIGAVILTGSGEKAFVAGADIKELATLDTLSAKTLSARGQRVFNKIETLPKPVVAAVNGFALGGGCELAMACHFRVASERAKFGLPEVGLGLIPGYAGTQRLPRLVGKGVAMELVLTGDMIDAARAHAIGLVNHVVRPEDLVPFTLKLVGKILKKGPLAVRHALEAVTAGVEMSREDGERLEAALFGILATTEDTKEGLAAFIEKRPPQFKGR</sequence>
<reference evidence="4" key="1">
    <citation type="submission" date="2021-03" db="EMBL/GenBank/DDBJ databases">
        <title>Acanthopleuribacteraceae sp. M133.</title>
        <authorList>
            <person name="Wang G."/>
        </authorList>
    </citation>
    <scope>NUCLEOTIDE SEQUENCE</scope>
    <source>
        <strain evidence="4">M133</strain>
    </source>
</reference>
<dbReference type="GO" id="GO:0006635">
    <property type="term" value="P:fatty acid beta-oxidation"/>
    <property type="evidence" value="ECO:0007669"/>
    <property type="project" value="TreeGrafter"/>
</dbReference>
<comment type="similarity">
    <text evidence="1 3">Belongs to the enoyl-CoA hydratase/isomerase family.</text>
</comment>
<dbReference type="InterPro" id="IPR018376">
    <property type="entry name" value="Enoyl-CoA_hyd/isom_CS"/>
</dbReference>
<dbReference type="PANTHER" id="PTHR11941">
    <property type="entry name" value="ENOYL-COA HYDRATASE-RELATED"/>
    <property type="match status" value="1"/>
</dbReference>
<keyword evidence="5" id="KW-1185">Reference proteome</keyword>
<dbReference type="GO" id="GO:0016836">
    <property type="term" value="F:hydro-lyase activity"/>
    <property type="evidence" value="ECO:0007669"/>
    <property type="project" value="UniProtKB-ARBA"/>
</dbReference>
<evidence type="ECO:0000313" key="5">
    <source>
        <dbReference type="Proteomes" id="UP000663929"/>
    </source>
</evidence>
<dbReference type="CDD" id="cd06558">
    <property type="entry name" value="crotonase-like"/>
    <property type="match status" value="1"/>
</dbReference>
<accession>A0A8A4TJX2</accession>
<keyword evidence="2" id="KW-0456">Lyase</keyword>
<evidence type="ECO:0000256" key="3">
    <source>
        <dbReference type="RuleBase" id="RU003707"/>
    </source>
</evidence>
<dbReference type="Pfam" id="PF00378">
    <property type="entry name" value="ECH_1"/>
    <property type="match status" value="1"/>
</dbReference>
<dbReference type="Gene3D" id="1.10.12.10">
    <property type="entry name" value="Lyase 2-enoyl-coa Hydratase, Chain A, domain 2"/>
    <property type="match status" value="1"/>
</dbReference>
<name>A0A8A4TJX2_SULCO</name>
<dbReference type="PANTHER" id="PTHR11941:SF54">
    <property type="entry name" value="ENOYL-COA HYDRATASE, MITOCHONDRIAL"/>
    <property type="match status" value="1"/>
</dbReference>
<dbReference type="InterPro" id="IPR014748">
    <property type="entry name" value="Enoyl-CoA_hydra_C"/>
</dbReference>
<protein>
    <submittedName>
        <fullName evidence="4">Enoyl-CoA hydratase/isomerase family protein</fullName>
    </submittedName>
</protein>
<dbReference type="Gene3D" id="3.90.226.10">
    <property type="entry name" value="2-enoyl-CoA Hydratase, Chain A, domain 1"/>
    <property type="match status" value="1"/>
</dbReference>
<evidence type="ECO:0000313" key="4">
    <source>
        <dbReference type="EMBL" id="QTD50319.1"/>
    </source>
</evidence>
<dbReference type="Proteomes" id="UP000663929">
    <property type="component" value="Chromosome"/>
</dbReference>
<dbReference type="SUPFAM" id="SSF52096">
    <property type="entry name" value="ClpP/crotonase"/>
    <property type="match status" value="1"/>
</dbReference>
<dbReference type="RefSeq" id="WP_237379949.1">
    <property type="nucleotide sequence ID" value="NZ_CP071793.1"/>
</dbReference>
<dbReference type="InterPro" id="IPR001753">
    <property type="entry name" value="Enoyl-CoA_hydra/iso"/>
</dbReference>
<organism evidence="4 5">
    <name type="scientific">Sulfidibacter corallicola</name>
    <dbReference type="NCBI Taxonomy" id="2818388"/>
    <lineage>
        <taxon>Bacteria</taxon>
        <taxon>Pseudomonadati</taxon>
        <taxon>Acidobacteriota</taxon>
        <taxon>Holophagae</taxon>
        <taxon>Acanthopleuribacterales</taxon>
        <taxon>Acanthopleuribacteraceae</taxon>
        <taxon>Sulfidibacter</taxon>
    </lineage>
</organism>
<dbReference type="FunFam" id="3.90.226.10:FF:000009">
    <property type="entry name" value="Carnitinyl-CoA dehydratase"/>
    <property type="match status" value="1"/>
</dbReference>
<gene>
    <name evidence="4" type="ORF">J3U87_32445</name>
</gene>
<dbReference type="FunFam" id="1.10.12.10:FF:000001">
    <property type="entry name" value="Probable enoyl-CoA hydratase, mitochondrial"/>
    <property type="match status" value="1"/>
</dbReference>
<dbReference type="KEGG" id="scor:J3U87_32445"/>
<proteinExistence type="inferred from homology"/>
<dbReference type="EMBL" id="CP071793">
    <property type="protein sequence ID" value="QTD50319.1"/>
    <property type="molecule type" value="Genomic_DNA"/>
</dbReference>
<evidence type="ECO:0000256" key="1">
    <source>
        <dbReference type="ARBA" id="ARBA00005254"/>
    </source>
</evidence>
<evidence type="ECO:0000256" key="2">
    <source>
        <dbReference type="ARBA" id="ARBA00023239"/>
    </source>
</evidence>
<dbReference type="PROSITE" id="PS00166">
    <property type="entry name" value="ENOYL_COA_HYDRATASE"/>
    <property type="match status" value="1"/>
</dbReference>
<dbReference type="AlphaFoldDB" id="A0A8A4TJX2"/>